<name>A0ABX2DRC6_9BACL</name>
<evidence type="ECO:0000313" key="1">
    <source>
        <dbReference type="EMBL" id="NQX46563.1"/>
    </source>
</evidence>
<proteinExistence type="predicted"/>
<gene>
    <name evidence="1" type="ORF">HQN87_14570</name>
</gene>
<keyword evidence="2" id="KW-1185">Reference proteome</keyword>
<protein>
    <submittedName>
        <fullName evidence="1">Uncharacterized protein</fullName>
    </submittedName>
</protein>
<organism evidence="1 2">
    <name type="scientific">Paenibacillus tritici</name>
    <dbReference type="NCBI Taxonomy" id="1873425"/>
    <lineage>
        <taxon>Bacteria</taxon>
        <taxon>Bacillati</taxon>
        <taxon>Bacillota</taxon>
        <taxon>Bacilli</taxon>
        <taxon>Bacillales</taxon>
        <taxon>Paenibacillaceae</taxon>
        <taxon>Paenibacillus</taxon>
    </lineage>
</organism>
<reference evidence="1 2" key="1">
    <citation type="submission" date="2020-05" db="EMBL/GenBank/DDBJ databases">
        <title>Paenibacillus glebae, sp. nov., Paenibacillus humi sp. nov., Paenibacillus pedi sp. nov., Paenibacillus terrestris sp. nov. and Paenibacillus terricola sp. nov., isolated from a forest top soil sample.</title>
        <authorList>
            <person name="Qi S."/>
            <person name="Carlier A."/>
            <person name="Cnockaert M."/>
            <person name="Vandamme P."/>
        </authorList>
    </citation>
    <scope>NUCLEOTIDE SEQUENCE [LARGE SCALE GENOMIC DNA]</scope>
    <source>
        <strain evidence="1 2">LMG 29502</strain>
    </source>
</reference>
<accession>A0ABX2DRC6</accession>
<evidence type="ECO:0000313" key="2">
    <source>
        <dbReference type="Proteomes" id="UP000711047"/>
    </source>
</evidence>
<sequence length="153" mass="18104">MVIVVIVAILVPAYLWNEAKNNVTHKKQYEQNWQLKLPSTLKELDQYTNQGGFRGEGVRYTIYKSKEKQFPSTLESTGGRKIITKYFGDTLHDHERDIKKFIENILLRLDVPEDKMPDFNGVYLWQEFNYESDRLVVLYFPNKKLCYFVEALT</sequence>
<dbReference type="Proteomes" id="UP000711047">
    <property type="component" value="Unassembled WGS sequence"/>
</dbReference>
<dbReference type="EMBL" id="JABMKX010000007">
    <property type="protein sequence ID" value="NQX46563.1"/>
    <property type="molecule type" value="Genomic_DNA"/>
</dbReference>
<comment type="caution">
    <text evidence="1">The sequence shown here is derived from an EMBL/GenBank/DDBJ whole genome shotgun (WGS) entry which is preliminary data.</text>
</comment>